<feature type="domain" description="Sacsin/Nov" evidence="1">
    <location>
        <begin position="8"/>
        <end position="168"/>
    </location>
</feature>
<dbReference type="EMBL" id="CDMZ01005937">
    <property type="protein sequence ID" value="CEM56058.1"/>
    <property type="molecule type" value="Genomic_DNA"/>
</dbReference>
<evidence type="ECO:0000259" key="1">
    <source>
        <dbReference type="Pfam" id="PF25794"/>
    </source>
</evidence>
<dbReference type="AlphaFoldDB" id="A0A0G4IFL3"/>
<dbReference type="InterPro" id="IPR052972">
    <property type="entry name" value="Sacsin_chaperone_reg"/>
</dbReference>
<organism evidence="2">
    <name type="scientific">Chromera velia CCMP2878</name>
    <dbReference type="NCBI Taxonomy" id="1169474"/>
    <lineage>
        <taxon>Eukaryota</taxon>
        <taxon>Sar</taxon>
        <taxon>Alveolata</taxon>
        <taxon>Colpodellida</taxon>
        <taxon>Chromeraceae</taxon>
        <taxon>Chromera</taxon>
    </lineage>
</organism>
<sequence length="198" mass="21705">MCCPSLLLQGPSVILFNDAEFSDADWSNIETLLSSEKEKDLGKIGKFGMGSRSFFHFCDFLQILSGSCYGVFDPKGRVYENLGDFSELDDPQLLESGVLEAFNGLFGFSVPDGGVAPSSFKGTIFRLPLRQDVDPRTSVIEVARTTSEIEEITRKFVKEAPHNLLFISIHQLRGNAGGASLFTRPSCRSPGTLQGLQL</sequence>
<proteinExistence type="predicted"/>
<dbReference type="InterPro" id="IPR058210">
    <property type="entry name" value="SACS/Nov_dom"/>
</dbReference>
<dbReference type="GO" id="GO:0030544">
    <property type="term" value="F:Hsp70 protein binding"/>
    <property type="evidence" value="ECO:0007669"/>
    <property type="project" value="TreeGrafter"/>
</dbReference>
<evidence type="ECO:0000313" key="2">
    <source>
        <dbReference type="EMBL" id="CEM56058.1"/>
    </source>
</evidence>
<dbReference type="PANTHER" id="PTHR15600">
    <property type="entry name" value="SACSIN"/>
    <property type="match status" value="1"/>
</dbReference>
<dbReference type="InterPro" id="IPR036890">
    <property type="entry name" value="HATPase_C_sf"/>
</dbReference>
<dbReference type="VEuPathDB" id="CryptoDB:Cvel_14052"/>
<gene>
    <name evidence="2" type="ORF">Cvel_14052</name>
</gene>
<dbReference type="PANTHER" id="PTHR15600:SF42">
    <property type="entry name" value="SACSIN"/>
    <property type="match status" value="1"/>
</dbReference>
<reference evidence="2" key="1">
    <citation type="submission" date="2014-11" db="EMBL/GenBank/DDBJ databases">
        <authorList>
            <person name="Otto D Thomas"/>
            <person name="Naeem Raeece"/>
        </authorList>
    </citation>
    <scope>NUCLEOTIDE SEQUENCE</scope>
</reference>
<accession>A0A0G4IFL3</accession>
<dbReference type="Pfam" id="PF25794">
    <property type="entry name" value="SACS"/>
    <property type="match status" value="1"/>
</dbReference>
<protein>
    <recommendedName>
        <fullName evidence="1">Sacsin/Nov domain-containing protein</fullName>
    </recommendedName>
</protein>
<name>A0A0G4IFL3_9ALVE</name>
<dbReference type="SUPFAM" id="SSF55874">
    <property type="entry name" value="ATPase domain of HSP90 chaperone/DNA topoisomerase II/histidine kinase"/>
    <property type="match status" value="1"/>
</dbReference>